<comment type="catalytic activity">
    <reaction evidence="1">
        <text>Hydrolysis of terminal non-reducing alpha-L-arabinofuranoside residues in alpha-L-arabinosides.</text>
        <dbReference type="EC" id="3.2.1.55"/>
    </reaction>
</comment>
<feature type="signal peptide" evidence="6">
    <location>
        <begin position="1"/>
        <end position="33"/>
    </location>
</feature>
<name>A0ABU3HX11_9ACTN</name>
<dbReference type="RefSeq" id="WP_093552287.1">
    <property type="nucleotide sequence ID" value="NZ_JAVSGH010000009.1"/>
</dbReference>
<comment type="caution">
    <text evidence="8">The sequence shown here is derived from an EMBL/GenBank/DDBJ whole genome shotgun (WGS) entry which is preliminary data.</text>
</comment>
<dbReference type="Pfam" id="PF22848">
    <property type="entry name" value="ASD1_dom"/>
    <property type="match status" value="1"/>
</dbReference>
<evidence type="ECO:0000256" key="2">
    <source>
        <dbReference type="ARBA" id="ARBA00007186"/>
    </source>
</evidence>
<evidence type="ECO:0000256" key="4">
    <source>
        <dbReference type="ARBA" id="ARBA00022729"/>
    </source>
</evidence>
<dbReference type="InterPro" id="IPR008979">
    <property type="entry name" value="Galactose-bd-like_sf"/>
</dbReference>
<dbReference type="InterPro" id="IPR055235">
    <property type="entry name" value="ASD1_cat"/>
</dbReference>
<dbReference type="InterPro" id="IPR017853">
    <property type="entry name" value="GH"/>
</dbReference>
<sequence>MSRTARHRTRRRALLAGTALLTAAVLLPAPAHAEAAADYTITVDTGARGPAIDDTMYGVFFEDINRAADGGLYAELVQNRSFEYSTADHASYTPLTAWSVTGTAEAADDSGRLDARNRTYLSLGAGSSVTNAGYNTGIRVEQGKRYDFSVWARAQAGTTLTVTLKDAAGALADSRRMAVRGGWTQYKATFTASRTSNRGRVTVATSADAALDMVSLFPHETYRNQPNGLRKDLAEKIAALKPGFLRFPGGCLVNTGSMEDYSEASGWQRKRAYQWKDTVGPVEKRAANANFWGYNQSYGLGYYEYFRFAEDIGAMPLPVVPALVTGCGQNRAVDDEALLQRHIQDTLDLIEFANGPRTSTWGALRAEMGHPRPFGLTHIGVGNEENLPHEFFARFQRFRAAVEAEHPEITVISNSGPDDAGTVFDTHWQLNRESGVDMVDEHYYNSPQWFLQNNDRYDSYDRQGPKVFLGEYASQGNAWKNALAEAAYMTGLERNADVVKLASYAPLLANEDYVQWRPDMIWFNNRASWGSASYEVQKLFMTNVGDRVVPSEASDTPDAGGPLTGAVGLSTWATSAAYDDVRVTSADGATLLSDDFSSGADRWRHVGGGSWTVQDGRYVQTDEAAENTLVTAGDPEWHDYDLRVTAEKRSGAEGFLIAFGVKDTGTYYWWNLGGWNNTRSAVEQAVDGGKSTLISKPGTIETGRAYDIEVKVRGRQVTLYLDGEEWGSFTDDKPAEPFRQVVTEDARTGDLLLKVVNAQPAEARTSVDLGSVRVSPRARVTTLAAEPEDTNTETDTPVTPVTSTFRGVAPTFSYTFPPNSVTFVRIDRR</sequence>
<keyword evidence="4 6" id="KW-0732">Signal</keyword>
<dbReference type="Gene3D" id="3.20.20.80">
    <property type="entry name" value="Glycosidases"/>
    <property type="match status" value="1"/>
</dbReference>
<protein>
    <recommendedName>
        <fullName evidence="3">non-reducing end alpha-L-arabinofuranosidase</fullName>
        <ecNumber evidence="3">3.2.1.55</ecNumber>
    </recommendedName>
</protein>
<evidence type="ECO:0000256" key="1">
    <source>
        <dbReference type="ARBA" id="ARBA00001462"/>
    </source>
</evidence>
<accession>A0ABU3HX11</accession>
<dbReference type="PANTHER" id="PTHR31776:SF26">
    <property type="entry name" value="SECRETED ARABINOSIDASE"/>
    <property type="match status" value="1"/>
</dbReference>
<dbReference type="SUPFAM" id="SSF51445">
    <property type="entry name" value="(Trans)glycosidases"/>
    <property type="match status" value="1"/>
</dbReference>
<dbReference type="Pfam" id="PF02018">
    <property type="entry name" value="CBM_4_9"/>
    <property type="match status" value="1"/>
</dbReference>
<gene>
    <name evidence="8" type="ORF">ROS62_10155</name>
</gene>
<dbReference type="SMART" id="SM00813">
    <property type="entry name" value="Alpha-L-AF_C"/>
    <property type="match status" value="1"/>
</dbReference>
<dbReference type="Gene3D" id="2.60.120.260">
    <property type="entry name" value="Galactose-binding domain-like"/>
    <property type="match status" value="1"/>
</dbReference>
<evidence type="ECO:0000256" key="6">
    <source>
        <dbReference type="SAM" id="SignalP"/>
    </source>
</evidence>
<evidence type="ECO:0000256" key="5">
    <source>
        <dbReference type="ARBA" id="ARBA00022801"/>
    </source>
</evidence>
<keyword evidence="9" id="KW-1185">Reference proteome</keyword>
<dbReference type="PANTHER" id="PTHR31776">
    <property type="entry name" value="ALPHA-L-ARABINOFURANOSIDASE 1"/>
    <property type="match status" value="1"/>
</dbReference>
<dbReference type="Pfam" id="PF06964">
    <property type="entry name" value="Alpha-L-AF_C"/>
    <property type="match status" value="1"/>
</dbReference>
<dbReference type="InterPro" id="IPR010720">
    <property type="entry name" value="Alpha-L-AF_C"/>
</dbReference>
<feature type="domain" description="Alpha-L-arabinofuranosidase C-terminal" evidence="7">
    <location>
        <begin position="470"/>
        <end position="820"/>
    </location>
</feature>
<dbReference type="EC" id="3.2.1.55" evidence="3"/>
<dbReference type="InterPro" id="IPR003305">
    <property type="entry name" value="CenC_carb-bd"/>
</dbReference>
<dbReference type="SUPFAM" id="SSF49899">
    <property type="entry name" value="Concanavalin A-like lectins/glucanases"/>
    <property type="match status" value="1"/>
</dbReference>
<dbReference type="InterPro" id="IPR051563">
    <property type="entry name" value="Glycosyl_Hydrolase_51"/>
</dbReference>
<dbReference type="Gene3D" id="2.60.120.560">
    <property type="entry name" value="Exo-inulinase, domain 1"/>
    <property type="match status" value="1"/>
</dbReference>
<comment type="similarity">
    <text evidence="2">Belongs to the glycosyl hydrolase 51 family.</text>
</comment>
<reference evidence="8" key="1">
    <citation type="submission" date="2024-05" db="EMBL/GenBank/DDBJ databases">
        <title>30 novel species of actinomycetes from the DSMZ collection.</title>
        <authorList>
            <person name="Nouioui I."/>
        </authorList>
    </citation>
    <scope>NUCLEOTIDE SEQUENCE</scope>
    <source>
        <strain evidence="8">DSM 41972</strain>
    </source>
</reference>
<feature type="chain" id="PRO_5045685840" description="non-reducing end alpha-L-arabinofuranosidase" evidence="6">
    <location>
        <begin position="34"/>
        <end position="829"/>
    </location>
</feature>
<organism evidence="8 9">
    <name type="scientific">Streptomyces althioticus subsp. attaecolombicae</name>
    <dbReference type="NCBI Taxonomy" id="3075534"/>
    <lineage>
        <taxon>Bacteria</taxon>
        <taxon>Bacillati</taxon>
        <taxon>Actinomycetota</taxon>
        <taxon>Actinomycetes</taxon>
        <taxon>Kitasatosporales</taxon>
        <taxon>Streptomycetaceae</taxon>
        <taxon>Streptomyces</taxon>
        <taxon>Streptomyces althioticus group</taxon>
    </lineage>
</organism>
<dbReference type="SUPFAM" id="SSF49785">
    <property type="entry name" value="Galactose-binding domain-like"/>
    <property type="match status" value="1"/>
</dbReference>
<dbReference type="PROSITE" id="PS51318">
    <property type="entry name" value="TAT"/>
    <property type="match status" value="1"/>
</dbReference>
<dbReference type="Proteomes" id="UP001181313">
    <property type="component" value="Unassembled WGS sequence"/>
</dbReference>
<keyword evidence="5" id="KW-0378">Hydrolase</keyword>
<proteinExistence type="inferred from homology"/>
<dbReference type="EMBL" id="JAVSGH010000009">
    <property type="protein sequence ID" value="MDT3725239.1"/>
    <property type="molecule type" value="Genomic_DNA"/>
</dbReference>
<dbReference type="InterPro" id="IPR013320">
    <property type="entry name" value="ConA-like_dom_sf"/>
</dbReference>
<dbReference type="InterPro" id="IPR006311">
    <property type="entry name" value="TAT_signal"/>
</dbReference>
<evidence type="ECO:0000313" key="8">
    <source>
        <dbReference type="EMBL" id="MDT3725239.1"/>
    </source>
</evidence>
<evidence type="ECO:0000259" key="7">
    <source>
        <dbReference type="SMART" id="SM00813"/>
    </source>
</evidence>
<evidence type="ECO:0000256" key="3">
    <source>
        <dbReference type="ARBA" id="ARBA00012670"/>
    </source>
</evidence>
<evidence type="ECO:0000313" key="9">
    <source>
        <dbReference type="Proteomes" id="UP001181313"/>
    </source>
</evidence>